<evidence type="ECO:0000313" key="1">
    <source>
        <dbReference type="EMBL" id="XCN28381.1"/>
    </source>
</evidence>
<reference evidence="1" key="1">
    <citation type="submission" date="2024-06" db="EMBL/GenBank/DDBJ databases">
        <authorList>
            <person name="Gannavaram S."/>
            <person name="Nemani S."/>
            <person name="Datta M."/>
            <person name="Picchiottino A."/>
            <person name="Mereddy A."/>
            <person name="Gannavaram N."/>
            <person name="Honeycutt C."/>
            <person name="Tran D."/>
            <person name="Choi K."/>
            <person name="Srinivasan K."/>
            <person name="Johnson A."/>
        </authorList>
    </citation>
    <scope>NUCLEOTIDE SEQUENCE</scope>
</reference>
<sequence length="130" mass="15401">MEQQFFTEIARFRILSYLNIESKRAMPAVYKSIDAALARIGNSIQRGYTLQDRTNALGEIQRRYPYFEVIVSEIHSQVDLKVIIRRGDISITIDEDTLPKLLVWVNKWKPAKKPNTIEELQFFDPNQRWW</sequence>
<name>A0AAU8KZV8_9CAUD</name>
<dbReference type="EMBL" id="PP885733">
    <property type="protein sequence ID" value="XCN28381.1"/>
    <property type="molecule type" value="Genomic_DNA"/>
</dbReference>
<accession>A0AAU8KZV8</accession>
<protein>
    <submittedName>
        <fullName evidence="1">Uncharacterized protein</fullName>
    </submittedName>
</protein>
<proteinExistence type="predicted"/>
<organism evidence="1">
    <name type="scientific">Pantoea phage Survivor</name>
    <dbReference type="NCBI Taxonomy" id="3232176"/>
    <lineage>
        <taxon>Viruses</taxon>
        <taxon>Duplodnaviria</taxon>
        <taxon>Heunggongvirae</taxon>
        <taxon>Uroviricota</taxon>
        <taxon>Caudoviricetes</taxon>
    </lineage>
</organism>